<dbReference type="PANTHER" id="PTHR34109:SF1">
    <property type="entry name" value="VOC DOMAIN-CONTAINING PROTEIN"/>
    <property type="match status" value="1"/>
</dbReference>
<gene>
    <name evidence="2" type="ORF">SaccyDRAFT_2844</name>
</gene>
<dbReference type="RefSeq" id="WP_005457012.1">
    <property type="nucleotide sequence ID" value="NZ_CM001440.1"/>
</dbReference>
<dbReference type="Proteomes" id="UP000002791">
    <property type="component" value="Chromosome"/>
</dbReference>
<name>H5XHL0_9PSEU</name>
<dbReference type="Gene3D" id="3.30.720.110">
    <property type="match status" value="1"/>
</dbReference>
<dbReference type="AlphaFoldDB" id="H5XHL0"/>
<accession>H5XHL0</accession>
<organism evidence="2 3">
    <name type="scientific">Saccharomonospora cyanea NA-134</name>
    <dbReference type="NCBI Taxonomy" id="882082"/>
    <lineage>
        <taxon>Bacteria</taxon>
        <taxon>Bacillati</taxon>
        <taxon>Actinomycetota</taxon>
        <taxon>Actinomycetes</taxon>
        <taxon>Pseudonocardiales</taxon>
        <taxon>Pseudonocardiaceae</taxon>
        <taxon>Saccharomonospora</taxon>
    </lineage>
</organism>
<feature type="domain" description="VOC" evidence="1">
    <location>
        <begin position="1"/>
        <end position="121"/>
    </location>
</feature>
<dbReference type="STRING" id="882082.SaccyDRAFT_2844"/>
<protein>
    <recommendedName>
        <fullName evidence="1">VOC domain-containing protein</fullName>
    </recommendedName>
</protein>
<dbReference type="Gene3D" id="3.30.720.120">
    <property type="match status" value="1"/>
</dbReference>
<dbReference type="HOGENOM" id="CLU_046006_11_1_11"/>
<evidence type="ECO:0000259" key="1">
    <source>
        <dbReference type="PROSITE" id="PS51819"/>
    </source>
</evidence>
<proteinExistence type="predicted"/>
<dbReference type="SUPFAM" id="SSF54593">
    <property type="entry name" value="Glyoxalase/Bleomycin resistance protein/Dihydroxybiphenyl dioxygenase"/>
    <property type="match status" value="1"/>
</dbReference>
<reference evidence="2 3" key="1">
    <citation type="submission" date="2011-11" db="EMBL/GenBank/DDBJ databases">
        <title>The Noncontiguous Finished sequence of Saccharomonospora cyanea NA-134.</title>
        <authorList>
            <consortium name="US DOE Joint Genome Institute"/>
            <person name="Lucas S."/>
            <person name="Han J."/>
            <person name="Lapidus A."/>
            <person name="Cheng J.-F."/>
            <person name="Goodwin L."/>
            <person name="Pitluck S."/>
            <person name="Peters L."/>
            <person name="Ovchinnikova G."/>
            <person name="Lu M."/>
            <person name="Detter J.C."/>
            <person name="Han C."/>
            <person name="Tapia R."/>
            <person name="Land M."/>
            <person name="Hauser L."/>
            <person name="Kyrpides N."/>
            <person name="Ivanova N."/>
            <person name="Pagani I."/>
            <person name="Brambilla E.-M."/>
            <person name="Klenk H.-P."/>
            <person name="Woyke T."/>
        </authorList>
    </citation>
    <scope>NUCLEOTIDE SEQUENCE [LARGE SCALE GENOMIC DNA]</scope>
    <source>
        <strain evidence="2 3">NA-134</strain>
    </source>
</reference>
<dbReference type="PANTHER" id="PTHR34109">
    <property type="entry name" value="BNAUNNG04460D PROTEIN-RELATED"/>
    <property type="match status" value="1"/>
</dbReference>
<dbReference type="EMBL" id="CM001440">
    <property type="protein sequence ID" value="EHR61690.1"/>
    <property type="molecule type" value="Genomic_DNA"/>
</dbReference>
<dbReference type="OrthoDB" id="9806868at2"/>
<dbReference type="InterPro" id="IPR004360">
    <property type="entry name" value="Glyas_Fos-R_dOase_dom"/>
</dbReference>
<dbReference type="InterPro" id="IPR029068">
    <property type="entry name" value="Glyas_Bleomycin-R_OHBP_Dase"/>
</dbReference>
<dbReference type="InterPro" id="IPR037523">
    <property type="entry name" value="VOC_core"/>
</dbReference>
<dbReference type="eggNOG" id="COG2764">
    <property type="taxonomic scope" value="Bacteria"/>
</dbReference>
<evidence type="ECO:0000313" key="2">
    <source>
        <dbReference type="EMBL" id="EHR61690.1"/>
    </source>
</evidence>
<dbReference type="Pfam" id="PF00903">
    <property type="entry name" value="Glyoxalase"/>
    <property type="match status" value="1"/>
</dbReference>
<sequence>MSVVPYLLCSDIDAEVEWLTKAFGFTLRHRSENDEGRAVHAELAAGEGTVMLGYPGEDFRNPAAIGHPTQMQLVTVGDVDAHYETAVAAGARVVAELTDRDYGRSYGAADPEGHQWYFVAGTS</sequence>
<evidence type="ECO:0000313" key="3">
    <source>
        <dbReference type="Proteomes" id="UP000002791"/>
    </source>
</evidence>
<keyword evidence="3" id="KW-1185">Reference proteome</keyword>
<dbReference type="PROSITE" id="PS51819">
    <property type="entry name" value="VOC"/>
    <property type="match status" value="1"/>
</dbReference>